<sequence length="57" mass="6390">MKIYAEKGMSRDLQGRKKAFRIALRIGNRRPAACVLAFFSVVASYSNLSTCCFRAQS</sequence>
<dbReference type="EMBL" id="CP002352">
    <property type="protein sequence ID" value="ADV42777.1"/>
    <property type="molecule type" value="Genomic_DNA"/>
</dbReference>
<dbReference type="AlphaFoldDB" id="E6SNV9"/>
<dbReference type="HOGENOM" id="CLU_2987216_0_0_10"/>
<dbReference type="KEGG" id="bhl:Bache_0755"/>
<name>E6SNV9_BACT6</name>
<dbReference type="Proteomes" id="UP000008630">
    <property type="component" value="Chromosome"/>
</dbReference>
<reference evidence="1 2" key="2">
    <citation type="journal article" date="2011" name="Stand. Genomic Sci.">
        <title>Complete genome sequence of Bacteroides helcogenes type strain (P 36-108).</title>
        <authorList>
            <person name="Pati A."/>
            <person name="Gronow S."/>
            <person name="Zeytun A."/>
            <person name="Lapidus A."/>
            <person name="Nolan M."/>
            <person name="Hammon N."/>
            <person name="Deshpande S."/>
            <person name="Cheng J.F."/>
            <person name="Tapia R."/>
            <person name="Han C."/>
            <person name="Goodwin L."/>
            <person name="Pitluck S."/>
            <person name="Liolios K."/>
            <person name="Pagani I."/>
            <person name="Ivanova N."/>
            <person name="Mavromatis K."/>
            <person name="Chen A."/>
            <person name="Palaniappan K."/>
            <person name="Land M."/>
            <person name="Hauser L."/>
            <person name="Chang Y.J."/>
            <person name="Jeffries C.D."/>
            <person name="Detter J.C."/>
            <person name="Brambilla E."/>
            <person name="Rohde M."/>
            <person name="Goker M."/>
            <person name="Woyke T."/>
            <person name="Bristow J."/>
            <person name="Eisen J.A."/>
            <person name="Markowitz V."/>
            <person name="Hugenholtz P."/>
            <person name="Kyrpides N.C."/>
            <person name="Klenk H.P."/>
            <person name="Lucas S."/>
        </authorList>
    </citation>
    <scope>NUCLEOTIDE SEQUENCE [LARGE SCALE GENOMIC DNA]</scope>
    <source>
        <strain evidence="2">ATCC 35417 / DSM 20613 / JCM 6297 / CCUG 15421 / P 36-108</strain>
    </source>
</reference>
<evidence type="ECO:0000313" key="2">
    <source>
        <dbReference type="Proteomes" id="UP000008630"/>
    </source>
</evidence>
<reference key="1">
    <citation type="submission" date="2010-11" db="EMBL/GenBank/DDBJ databases">
        <title>The complete genome of Bacteroides helcogenes P 36-108.</title>
        <authorList>
            <consortium name="US DOE Joint Genome Institute (JGI-PGF)"/>
            <person name="Lucas S."/>
            <person name="Copeland A."/>
            <person name="Lapidus A."/>
            <person name="Bruce D."/>
            <person name="Goodwin L."/>
            <person name="Pitluck S."/>
            <person name="Kyrpides N."/>
            <person name="Mavromatis K."/>
            <person name="Ivanova N."/>
            <person name="Zeytun A."/>
            <person name="Brettin T."/>
            <person name="Detter J.C."/>
            <person name="Tapia R."/>
            <person name="Han C."/>
            <person name="Land M."/>
            <person name="Hauser L."/>
            <person name="Markowitz V."/>
            <person name="Cheng J.-F."/>
            <person name="Hugenholtz P."/>
            <person name="Woyke T."/>
            <person name="Wu D."/>
            <person name="Gronow S."/>
            <person name="Wellnitz S."/>
            <person name="Brambilla E."/>
            <person name="Klenk H.-P."/>
            <person name="Eisen J.A."/>
        </authorList>
    </citation>
    <scope>NUCLEOTIDE SEQUENCE</scope>
    <source>
        <strain>P 36-108</strain>
    </source>
</reference>
<dbReference type="STRING" id="693979.Bache_0755"/>
<accession>E6SNV9</accession>
<evidence type="ECO:0000313" key="1">
    <source>
        <dbReference type="EMBL" id="ADV42777.1"/>
    </source>
</evidence>
<proteinExistence type="predicted"/>
<gene>
    <name evidence="1" type="ordered locus">Bache_0755</name>
</gene>
<keyword evidence="2" id="KW-1185">Reference proteome</keyword>
<protein>
    <submittedName>
        <fullName evidence="1">Uncharacterized protein</fullName>
    </submittedName>
</protein>
<organism evidence="1 2">
    <name type="scientific">Bacteroides helcogenes (strain ATCC 35417 / DSM 20613 / JCM 6297 / CCUG 15421 / P 36-108)</name>
    <dbReference type="NCBI Taxonomy" id="693979"/>
    <lineage>
        <taxon>Bacteria</taxon>
        <taxon>Pseudomonadati</taxon>
        <taxon>Bacteroidota</taxon>
        <taxon>Bacteroidia</taxon>
        <taxon>Bacteroidales</taxon>
        <taxon>Bacteroidaceae</taxon>
        <taxon>Bacteroides</taxon>
    </lineage>
</organism>